<reference evidence="1" key="1">
    <citation type="submission" date="2022-06" db="EMBL/GenBank/DDBJ databases">
        <title>Phylogenomic reconstructions and comparative analyses of Kickxellomycotina fungi.</title>
        <authorList>
            <person name="Reynolds N.K."/>
            <person name="Stajich J.E."/>
            <person name="Barry K."/>
            <person name="Grigoriev I.V."/>
            <person name="Crous P."/>
            <person name="Smith M.E."/>
        </authorList>
    </citation>
    <scope>NUCLEOTIDE SEQUENCE</scope>
    <source>
        <strain evidence="1">RSA 2271</strain>
    </source>
</reference>
<organism evidence="1 2">
    <name type="scientific">Spiromyces aspiralis</name>
    <dbReference type="NCBI Taxonomy" id="68401"/>
    <lineage>
        <taxon>Eukaryota</taxon>
        <taxon>Fungi</taxon>
        <taxon>Fungi incertae sedis</taxon>
        <taxon>Zoopagomycota</taxon>
        <taxon>Kickxellomycotina</taxon>
        <taxon>Kickxellomycetes</taxon>
        <taxon>Kickxellales</taxon>
        <taxon>Kickxellaceae</taxon>
        <taxon>Spiromyces</taxon>
    </lineage>
</organism>
<evidence type="ECO:0000313" key="1">
    <source>
        <dbReference type="EMBL" id="KAJ1679455.1"/>
    </source>
</evidence>
<sequence>SKTKRVSQEEKLKRMLDLLHESKDFFQLKELEKLAPKQKGIVAQSVKDVLASLVNDNLVRLEKIGTSNYYWSFPSDNAVKRQTKLEQLQKELKQQQTRNEELKIALTKATEGKEESGERDSLLEELKVLEEQLNKDTAELEKFRECDPEILRQKEAEALSAKDAANRWTENIFMLQSWVSTQFNVPVSEFNKNFGIPNDLDTAE</sequence>
<accession>A0ACC1HTU1</accession>
<protein>
    <submittedName>
        <fullName evidence="1">Meiotic nuclear division protein 1</fullName>
    </submittedName>
</protein>
<gene>
    <name evidence="1" type="primary">MND1</name>
    <name evidence="1" type="ORF">EV182_002014</name>
</gene>
<dbReference type="Proteomes" id="UP001145114">
    <property type="component" value="Unassembled WGS sequence"/>
</dbReference>
<evidence type="ECO:0000313" key="2">
    <source>
        <dbReference type="Proteomes" id="UP001145114"/>
    </source>
</evidence>
<proteinExistence type="predicted"/>
<comment type="caution">
    <text evidence="1">The sequence shown here is derived from an EMBL/GenBank/DDBJ whole genome shotgun (WGS) entry which is preliminary data.</text>
</comment>
<dbReference type="EMBL" id="JAMZIH010000370">
    <property type="protein sequence ID" value="KAJ1679455.1"/>
    <property type="molecule type" value="Genomic_DNA"/>
</dbReference>
<keyword evidence="2" id="KW-1185">Reference proteome</keyword>
<feature type="non-terminal residue" evidence="1">
    <location>
        <position position="1"/>
    </location>
</feature>
<name>A0ACC1HTU1_9FUNG</name>